<dbReference type="AlphaFoldDB" id="A0A420ERL1"/>
<dbReference type="FunFam" id="2.40.420.20:FF:000001">
    <property type="entry name" value="Efflux RND transporter periplasmic adaptor subunit"/>
    <property type="match status" value="1"/>
</dbReference>
<dbReference type="PROSITE" id="PS51257">
    <property type="entry name" value="PROKAR_LIPOPROTEIN"/>
    <property type="match status" value="1"/>
</dbReference>
<dbReference type="Pfam" id="PF25917">
    <property type="entry name" value="BSH_RND"/>
    <property type="match status" value="1"/>
</dbReference>
<feature type="domain" description="Multidrug resistance protein MdtA-like beta-barrel" evidence="8">
    <location>
        <begin position="202"/>
        <end position="291"/>
    </location>
</feature>
<dbReference type="Proteomes" id="UP000284395">
    <property type="component" value="Unassembled WGS sequence"/>
</dbReference>
<accession>A0A420ERL1</accession>
<evidence type="ECO:0000256" key="5">
    <source>
        <dbReference type="SAM" id="SignalP"/>
    </source>
</evidence>
<sequence>MKFRPLLAAVLCALAGCSGNSESEAPQALPVETVTIKEEQIPNIVELPGRTEAVRIAEVRARVTGIVQRRLYEEGVDVGAGQPLFRIDPSELRASYAQSEASLARARATATNAQAVVDRYKPLVGENAISQQEYDAAVAAAREAKANVAQIKAELQAASLQLGYTTVEAPISGRAGRAQVTEGALVSQPEGTLMTRIEQLDPIYVTFSQAADDMLAIRRAITEGKVVLNDNDKVEVSLKFSDGTDYPIKGVIDFLDYSVDENTGTVAMRATFPNPDKLLLPGEFVRARLIAGQRKAGILVPQKAVVISATNASVFVVSKDSTVQVRQVEVGTMVDKSWVIEKGLEPGDQVIVNNIQKLQPDMPVKPVQQGKGKAADAQGDREAAAKSGEKQSSRSKTASEKQ</sequence>
<dbReference type="NCBIfam" id="TIGR01730">
    <property type="entry name" value="RND_mfp"/>
    <property type="match status" value="1"/>
</dbReference>
<dbReference type="Gene3D" id="2.40.30.170">
    <property type="match status" value="1"/>
</dbReference>
<evidence type="ECO:0000259" key="7">
    <source>
        <dbReference type="Pfam" id="PF25917"/>
    </source>
</evidence>
<evidence type="ECO:0000313" key="11">
    <source>
        <dbReference type="Proteomes" id="UP000284395"/>
    </source>
</evidence>
<evidence type="ECO:0000259" key="9">
    <source>
        <dbReference type="Pfam" id="PF25967"/>
    </source>
</evidence>
<comment type="subcellular location">
    <subcellularLocation>
        <location evidence="1">Cell envelope</location>
    </subcellularLocation>
</comment>
<dbReference type="GO" id="GO:0005886">
    <property type="term" value="C:plasma membrane"/>
    <property type="evidence" value="ECO:0007669"/>
    <property type="project" value="TreeGrafter"/>
</dbReference>
<dbReference type="InterPro" id="IPR058627">
    <property type="entry name" value="MdtA-like_C"/>
</dbReference>
<feature type="compositionally biased region" description="Basic and acidic residues" evidence="4">
    <location>
        <begin position="378"/>
        <end position="402"/>
    </location>
</feature>
<dbReference type="SUPFAM" id="SSF111369">
    <property type="entry name" value="HlyD-like secretion proteins"/>
    <property type="match status" value="1"/>
</dbReference>
<evidence type="ECO:0000256" key="1">
    <source>
        <dbReference type="ARBA" id="ARBA00004196"/>
    </source>
</evidence>
<dbReference type="InterPro" id="IPR058624">
    <property type="entry name" value="MdtA-like_HH"/>
</dbReference>
<reference evidence="10 11" key="1">
    <citation type="submission" date="2018-09" db="EMBL/GenBank/DDBJ databases">
        <title>Altererythrobacter spongiae sp. nov., isolated from a marine sponge.</title>
        <authorList>
            <person name="Zhuang L."/>
            <person name="Luo L."/>
        </authorList>
    </citation>
    <scope>NUCLEOTIDE SEQUENCE [LARGE SCALE GENOMIC DNA]</scope>
    <source>
        <strain evidence="10 11">HN-Y73</strain>
    </source>
</reference>
<name>A0A420ERL1_9SPHN</name>
<evidence type="ECO:0000256" key="3">
    <source>
        <dbReference type="SAM" id="Coils"/>
    </source>
</evidence>
<dbReference type="Pfam" id="PF25967">
    <property type="entry name" value="RND-MFP_C"/>
    <property type="match status" value="1"/>
</dbReference>
<keyword evidence="3" id="KW-0175">Coiled coil</keyword>
<feature type="domain" description="Multidrug resistance protein MdtA-like C-terminal permuted SH3" evidence="9">
    <location>
        <begin position="298"/>
        <end position="357"/>
    </location>
</feature>
<dbReference type="Gene3D" id="2.40.50.100">
    <property type="match status" value="1"/>
</dbReference>
<dbReference type="EMBL" id="RAPF01000001">
    <property type="protein sequence ID" value="RKF23322.1"/>
    <property type="molecule type" value="Genomic_DNA"/>
</dbReference>
<dbReference type="Pfam" id="PF25876">
    <property type="entry name" value="HH_MFP_RND"/>
    <property type="match status" value="1"/>
</dbReference>
<evidence type="ECO:0000256" key="4">
    <source>
        <dbReference type="SAM" id="MobiDB-lite"/>
    </source>
</evidence>
<feature type="domain" description="Multidrug resistance protein MdtA-like alpha-helical hairpin" evidence="6">
    <location>
        <begin position="96"/>
        <end position="165"/>
    </location>
</feature>
<dbReference type="InterPro" id="IPR006143">
    <property type="entry name" value="RND_pump_MFP"/>
</dbReference>
<proteinExistence type="inferred from homology"/>
<evidence type="ECO:0000256" key="2">
    <source>
        <dbReference type="ARBA" id="ARBA00009477"/>
    </source>
</evidence>
<dbReference type="InterPro" id="IPR058626">
    <property type="entry name" value="MdtA-like_b-barrel"/>
</dbReference>
<feature type="chain" id="PRO_5019177748" evidence="5">
    <location>
        <begin position="24"/>
        <end position="402"/>
    </location>
</feature>
<dbReference type="PANTHER" id="PTHR30158">
    <property type="entry name" value="ACRA/E-RELATED COMPONENT OF DRUG EFFLUX TRANSPORTER"/>
    <property type="match status" value="1"/>
</dbReference>
<comment type="similarity">
    <text evidence="2">Belongs to the membrane fusion protein (MFP) (TC 8.A.1) family.</text>
</comment>
<dbReference type="GO" id="GO:0022857">
    <property type="term" value="F:transmembrane transporter activity"/>
    <property type="evidence" value="ECO:0007669"/>
    <property type="project" value="InterPro"/>
</dbReference>
<dbReference type="InterPro" id="IPR058625">
    <property type="entry name" value="MdtA-like_BSH"/>
</dbReference>
<evidence type="ECO:0000313" key="10">
    <source>
        <dbReference type="EMBL" id="RKF23322.1"/>
    </source>
</evidence>
<feature type="coiled-coil region" evidence="3">
    <location>
        <begin position="134"/>
        <end position="161"/>
    </location>
</feature>
<organism evidence="10 11">
    <name type="scientific">Altericroceibacterium spongiae</name>
    <dbReference type="NCBI Taxonomy" id="2320269"/>
    <lineage>
        <taxon>Bacteria</taxon>
        <taxon>Pseudomonadati</taxon>
        <taxon>Pseudomonadota</taxon>
        <taxon>Alphaproteobacteria</taxon>
        <taxon>Sphingomonadales</taxon>
        <taxon>Erythrobacteraceae</taxon>
        <taxon>Altericroceibacterium</taxon>
    </lineage>
</organism>
<evidence type="ECO:0000259" key="6">
    <source>
        <dbReference type="Pfam" id="PF25876"/>
    </source>
</evidence>
<protein>
    <submittedName>
        <fullName evidence="10">Efflux RND transporter periplasmic adaptor subunit</fullName>
    </submittedName>
</protein>
<comment type="caution">
    <text evidence="10">The sequence shown here is derived from an EMBL/GenBank/DDBJ whole genome shotgun (WGS) entry which is preliminary data.</text>
</comment>
<dbReference type="RefSeq" id="WP_120323226.1">
    <property type="nucleotide sequence ID" value="NZ_RAPF01000001.1"/>
</dbReference>
<dbReference type="Pfam" id="PF25944">
    <property type="entry name" value="Beta-barrel_RND"/>
    <property type="match status" value="1"/>
</dbReference>
<keyword evidence="11" id="KW-1185">Reference proteome</keyword>
<dbReference type="Gene3D" id="1.10.287.470">
    <property type="entry name" value="Helix hairpin bin"/>
    <property type="match status" value="1"/>
</dbReference>
<evidence type="ECO:0000259" key="8">
    <source>
        <dbReference type="Pfam" id="PF25944"/>
    </source>
</evidence>
<dbReference type="GO" id="GO:0030313">
    <property type="term" value="C:cell envelope"/>
    <property type="evidence" value="ECO:0007669"/>
    <property type="project" value="UniProtKB-SubCell"/>
</dbReference>
<keyword evidence="5" id="KW-0732">Signal</keyword>
<feature type="domain" description="Multidrug resistance protein MdtA-like barrel-sandwich hybrid" evidence="7">
    <location>
        <begin position="55"/>
        <end position="189"/>
    </location>
</feature>
<dbReference type="Gene3D" id="2.40.420.20">
    <property type="match status" value="1"/>
</dbReference>
<dbReference type="GO" id="GO:0046677">
    <property type="term" value="P:response to antibiotic"/>
    <property type="evidence" value="ECO:0007669"/>
    <property type="project" value="TreeGrafter"/>
</dbReference>
<dbReference type="OrthoDB" id="9816569at2"/>
<dbReference type="PANTHER" id="PTHR30158:SF24">
    <property type="entry name" value="HLYD FAMILY SECRETION PROTEIN"/>
    <property type="match status" value="1"/>
</dbReference>
<feature type="region of interest" description="Disordered" evidence="4">
    <location>
        <begin position="361"/>
        <end position="402"/>
    </location>
</feature>
<gene>
    <name evidence="10" type="ORF">D6851_02280</name>
</gene>
<feature type="signal peptide" evidence="5">
    <location>
        <begin position="1"/>
        <end position="23"/>
    </location>
</feature>